<feature type="transmembrane region" description="Helical" evidence="6">
    <location>
        <begin position="20"/>
        <end position="42"/>
    </location>
</feature>
<dbReference type="InterPro" id="IPR001851">
    <property type="entry name" value="ABC_transp_permease"/>
</dbReference>
<proteinExistence type="predicted"/>
<dbReference type="PANTHER" id="PTHR32196:SF15">
    <property type="entry name" value="SUGAR ABC TRANSPORTER PERMEASE PROTEIN"/>
    <property type="match status" value="1"/>
</dbReference>
<protein>
    <submittedName>
        <fullName evidence="7">ABC transporter permease</fullName>
    </submittedName>
</protein>
<reference evidence="7" key="1">
    <citation type="journal article" date="2021" name="PeerJ">
        <title>Extensive microbial diversity within the chicken gut microbiome revealed by metagenomics and culture.</title>
        <authorList>
            <person name="Gilroy R."/>
            <person name="Ravi A."/>
            <person name="Getino M."/>
            <person name="Pursley I."/>
            <person name="Horton D.L."/>
            <person name="Alikhan N.F."/>
            <person name="Baker D."/>
            <person name="Gharbi K."/>
            <person name="Hall N."/>
            <person name="Watson M."/>
            <person name="Adriaenssens E.M."/>
            <person name="Foster-Nyarko E."/>
            <person name="Jarju S."/>
            <person name="Secka A."/>
            <person name="Antonio M."/>
            <person name="Oren A."/>
            <person name="Chaudhuri R.R."/>
            <person name="La Ragione R."/>
            <person name="Hildebrand F."/>
            <person name="Pallen M.J."/>
        </authorList>
    </citation>
    <scope>NUCLEOTIDE SEQUENCE</scope>
    <source>
        <strain evidence="7">CHK186-16707</strain>
    </source>
</reference>
<dbReference type="Pfam" id="PF02653">
    <property type="entry name" value="BPD_transp_2"/>
    <property type="match status" value="1"/>
</dbReference>
<dbReference type="GO" id="GO:0022857">
    <property type="term" value="F:transmembrane transporter activity"/>
    <property type="evidence" value="ECO:0007669"/>
    <property type="project" value="InterPro"/>
</dbReference>
<dbReference type="CDD" id="cd06574">
    <property type="entry name" value="TM_PBP1_branched-chain-AA_like"/>
    <property type="match status" value="1"/>
</dbReference>
<dbReference type="PANTHER" id="PTHR32196">
    <property type="entry name" value="ABC TRANSPORTER PERMEASE PROTEIN YPHD-RELATED-RELATED"/>
    <property type="match status" value="1"/>
</dbReference>
<evidence type="ECO:0000256" key="2">
    <source>
        <dbReference type="ARBA" id="ARBA00022475"/>
    </source>
</evidence>
<feature type="transmembrane region" description="Helical" evidence="6">
    <location>
        <begin position="277"/>
        <end position="293"/>
    </location>
</feature>
<dbReference type="EMBL" id="DXAN01000003">
    <property type="protein sequence ID" value="HJA07939.1"/>
    <property type="molecule type" value="Genomic_DNA"/>
</dbReference>
<dbReference type="AlphaFoldDB" id="A0A9D2HCH1"/>
<evidence type="ECO:0000256" key="4">
    <source>
        <dbReference type="ARBA" id="ARBA00022989"/>
    </source>
</evidence>
<reference evidence="7" key="2">
    <citation type="submission" date="2021-04" db="EMBL/GenBank/DDBJ databases">
        <authorList>
            <person name="Gilroy R."/>
        </authorList>
    </citation>
    <scope>NUCLEOTIDE SEQUENCE</scope>
    <source>
        <strain evidence="7">CHK186-16707</strain>
    </source>
</reference>
<feature type="transmembrane region" description="Helical" evidence="6">
    <location>
        <begin position="54"/>
        <end position="87"/>
    </location>
</feature>
<feature type="transmembrane region" description="Helical" evidence="6">
    <location>
        <begin position="244"/>
        <end position="265"/>
    </location>
</feature>
<dbReference type="Proteomes" id="UP000824225">
    <property type="component" value="Unassembled WGS sequence"/>
</dbReference>
<accession>A0A9D2HCH1</accession>
<sequence length="369" mass="40093">MKTMNTGEKVKLFLIRNAVPIVFLVVSAIAIPISHFSIEYLVQEMLIRLSRNAFLVLSLLIPIMAGMGLNFGMVLGAMAGQIGLIFVSDWHVAGVYGMTLAAIISTPLAILFGWLCGTVLNKAIGREMVTAYILGFFMNGVYQLVVLYGFGSVVPIHSPELVLSRGYGIRNVTNLDSMRRSLDTLIPLQIGGIEIPLATFLVIALFCVFIVWFRRTKLGQDMRASGEDMAVAHAAGIPVMRTRVISIIISTVLACYGQIIFLQNVGTMNTYNSHEQAGVFAIASLLVGGATVARASIFNVFAGVVLFHLMFVVSPMAGKYLVGDAQIGEYFRVFVSYGIISLALVLHAWRRHADKVRARAELRGDAAGA</sequence>
<evidence type="ECO:0000256" key="5">
    <source>
        <dbReference type="ARBA" id="ARBA00023136"/>
    </source>
</evidence>
<keyword evidence="3 6" id="KW-0812">Transmembrane</keyword>
<organism evidence="7 8">
    <name type="scientific">Candidatus Mailhella merdigallinarum</name>
    <dbReference type="NCBI Taxonomy" id="2838658"/>
    <lineage>
        <taxon>Bacteria</taxon>
        <taxon>Pseudomonadati</taxon>
        <taxon>Thermodesulfobacteriota</taxon>
        <taxon>Desulfovibrionia</taxon>
        <taxon>Desulfovibrionales</taxon>
        <taxon>Desulfovibrionaceae</taxon>
        <taxon>Mailhella</taxon>
    </lineage>
</organism>
<feature type="transmembrane region" description="Helical" evidence="6">
    <location>
        <begin position="330"/>
        <end position="349"/>
    </location>
</feature>
<dbReference type="GO" id="GO:0005886">
    <property type="term" value="C:plasma membrane"/>
    <property type="evidence" value="ECO:0007669"/>
    <property type="project" value="UniProtKB-SubCell"/>
</dbReference>
<keyword evidence="5 6" id="KW-0472">Membrane</keyword>
<keyword evidence="4 6" id="KW-1133">Transmembrane helix</keyword>
<feature type="transmembrane region" description="Helical" evidence="6">
    <location>
        <begin position="129"/>
        <end position="150"/>
    </location>
</feature>
<keyword evidence="2" id="KW-1003">Cell membrane</keyword>
<evidence type="ECO:0000256" key="1">
    <source>
        <dbReference type="ARBA" id="ARBA00004651"/>
    </source>
</evidence>
<comment type="subcellular location">
    <subcellularLocation>
        <location evidence="1">Cell membrane</location>
        <topology evidence="1">Multi-pass membrane protein</topology>
    </subcellularLocation>
</comment>
<comment type="caution">
    <text evidence="7">The sequence shown here is derived from an EMBL/GenBank/DDBJ whole genome shotgun (WGS) entry which is preliminary data.</text>
</comment>
<evidence type="ECO:0000256" key="3">
    <source>
        <dbReference type="ARBA" id="ARBA00022692"/>
    </source>
</evidence>
<feature type="transmembrane region" description="Helical" evidence="6">
    <location>
        <begin position="93"/>
        <end position="117"/>
    </location>
</feature>
<evidence type="ECO:0000313" key="8">
    <source>
        <dbReference type="Proteomes" id="UP000824225"/>
    </source>
</evidence>
<evidence type="ECO:0000256" key="6">
    <source>
        <dbReference type="SAM" id="Phobius"/>
    </source>
</evidence>
<feature type="transmembrane region" description="Helical" evidence="6">
    <location>
        <begin position="195"/>
        <end position="213"/>
    </location>
</feature>
<evidence type="ECO:0000313" key="7">
    <source>
        <dbReference type="EMBL" id="HJA07939.1"/>
    </source>
</evidence>
<name>A0A9D2HCH1_9BACT</name>
<feature type="transmembrane region" description="Helical" evidence="6">
    <location>
        <begin position="300"/>
        <end position="318"/>
    </location>
</feature>
<gene>
    <name evidence="7" type="ORF">H9962_01935</name>
</gene>